<reference evidence="1 2" key="1">
    <citation type="submission" date="2023-11" db="EMBL/GenBank/DDBJ databases">
        <authorList>
            <person name="Okamura Y."/>
        </authorList>
    </citation>
    <scope>NUCLEOTIDE SEQUENCE [LARGE SCALE GENOMIC DNA]</scope>
</reference>
<dbReference type="EMBL" id="CAVLEF010000002">
    <property type="protein sequence ID" value="CAK1541834.1"/>
    <property type="molecule type" value="Genomic_DNA"/>
</dbReference>
<keyword evidence="2" id="KW-1185">Reference proteome</keyword>
<accession>A0AAV1IXF2</accession>
<gene>
    <name evidence="1" type="ORF">LNINA_LOCUS1786</name>
</gene>
<dbReference type="AlphaFoldDB" id="A0AAV1IXF2"/>
<proteinExistence type="predicted"/>
<comment type="caution">
    <text evidence="1">The sequence shown here is derived from an EMBL/GenBank/DDBJ whole genome shotgun (WGS) entry which is preliminary data.</text>
</comment>
<dbReference type="Proteomes" id="UP001497472">
    <property type="component" value="Unassembled WGS sequence"/>
</dbReference>
<protein>
    <recommendedName>
        <fullName evidence="3">Trichohyalin-plectin-homology domain-containing protein</fullName>
    </recommendedName>
</protein>
<organism evidence="1 2">
    <name type="scientific">Leptosia nina</name>
    <dbReference type="NCBI Taxonomy" id="320188"/>
    <lineage>
        <taxon>Eukaryota</taxon>
        <taxon>Metazoa</taxon>
        <taxon>Ecdysozoa</taxon>
        <taxon>Arthropoda</taxon>
        <taxon>Hexapoda</taxon>
        <taxon>Insecta</taxon>
        <taxon>Pterygota</taxon>
        <taxon>Neoptera</taxon>
        <taxon>Endopterygota</taxon>
        <taxon>Lepidoptera</taxon>
        <taxon>Glossata</taxon>
        <taxon>Ditrysia</taxon>
        <taxon>Papilionoidea</taxon>
        <taxon>Pieridae</taxon>
        <taxon>Pierinae</taxon>
        <taxon>Leptosia</taxon>
    </lineage>
</organism>
<name>A0AAV1IXF2_9NEOP</name>
<sequence length="293" mass="34697">MVFCYKIITESPRRSRCASPKKISPRSFSNVQSSVSDLIGTLDYETYRSDIWTSIPEKDIKLLQALARKREESAEREKLAEHFQKMWLKEKEEREIVEAETTEQYKRYLHQKRCQERRWQEFRSSEKAAEQQARRGKLLDCISRKEQKSALLKAQKNDKQIMKMIDRSMEEEARLQLAVERRARIETAETLRRRAELYYAQKKEDDARQRRHNILRDTAKRVTITNALTSWETALQRHGLATEEVARRTIYAAQHARKRARGVRVTRAMDKRRARARQIAAATELMRDAVKNS</sequence>
<evidence type="ECO:0000313" key="2">
    <source>
        <dbReference type="Proteomes" id="UP001497472"/>
    </source>
</evidence>
<evidence type="ECO:0000313" key="1">
    <source>
        <dbReference type="EMBL" id="CAK1541834.1"/>
    </source>
</evidence>
<evidence type="ECO:0008006" key="3">
    <source>
        <dbReference type="Google" id="ProtNLM"/>
    </source>
</evidence>